<sequence length="99" mass="11130">MGWVVCSNAVMESRDTVLIIGNGYLRKGQNRSQNDKTKHENRKTECETQIDVDASIQSLGYQDADEIVEDVLLDPDSMLDDEIMSMSEGDDDYNKVLSP</sequence>
<keyword evidence="2" id="KW-1185">Reference proteome</keyword>
<reference evidence="1" key="2">
    <citation type="submission" date="2022-01" db="EMBL/GenBank/DDBJ databases">
        <authorList>
            <person name="Yamashiro T."/>
            <person name="Shiraishi A."/>
            <person name="Satake H."/>
            <person name="Nakayama K."/>
        </authorList>
    </citation>
    <scope>NUCLEOTIDE SEQUENCE</scope>
</reference>
<reference evidence="1" key="1">
    <citation type="journal article" date="2022" name="Int. J. Mol. Sci.">
        <title>Draft Genome of Tanacetum Coccineum: Genomic Comparison of Closely Related Tanacetum-Family Plants.</title>
        <authorList>
            <person name="Yamashiro T."/>
            <person name="Shiraishi A."/>
            <person name="Nakayama K."/>
            <person name="Satake H."/>
        </authorList>
    </citation>
    <scope>NUCLEOTIDE SEQUENCE</scope>
</reference>
<name>A0ABQ5AZN5_9ASTR</name>
<proteinExistence type="predicted"/>
<protein>
    <submittedName>
        <fullName evidence="1">Uncharacterized protein</fullName>
    </submittedName>
</protein>
<comment type="caution">
    <text evidence="1">The sequence shown here is derived from an EMBL/GenBank/DDBJ whole genome shotgun (WGS) entry which is preliminary data.</text>
</comment>
<dbReference type="EMBL" id="BQNB010012694">
    <property type="protein sequence ID" value="GJT06753.1"/>
    <property type="molecule type" value="Genomic_DNA"/>
</dbReference>
<gene>
    <name evidence="1" type="ORF">Tco_0841215</name>
</gene>
<evidence type="ECO:0000313" key="2">
    <source>
        <dbReference type="Proteomes" id="UP001151760"/>
    </source>
</evidence>
<dbReference type="Proteomes" id="UP001151760">
    <property type="component" value="Unassembled WGS sequence"/>
</dbReference>
<accession>A0ABQ5AZN5</accession>
<evidence type="ECO:0000313" key="1">
    <source>
        <dbReference type="EMBL" id="GJT06753.1"/>
    </source>
</evidence>
<organism evidence="1 2">
    <name type="scientific">Tanacetum coccineum</name>
    <dbReference type="NCBI Taxonomy" id="301880"/>
    <lineage>
        <taxon>Eukaryota</taxon>
        <taxon>Viridiplantae</taxon>
        <taxon>Streptophyta</taxon>
        <taxon>Embryophyta</taxon>
        <taxon>Tracheophyta</taxon>
        <taxon>Spermatophyta</taxon>
        <taxon>Magnoliopsida</taxon>
        <taxon>eudicotyledons</taxon>
        <taxon>Gunneridae</taxon>
        <taxon>Pentapetalae</taxon>
        <taxon>asterids</taxon>
        <taxon>campanulids</taxon>
        <taxon>Asterales</taxon>
        <taxon>Asteraceae</taxon>
        <taxon>Asteroideae</taxon>
        <taxon>Anthemideae</taxon>
        <taxon>Anthemidinae</taxon>
        <taxon>Tanacetum</taxon>
    </lineage>
</organism>